<dbReference type="GeneID" id="99504570"/>
<keyword evidence="1" id="KW-0732">Signal</keyword>
<name>A0AAD0RY55_9GAMM</name>
<dbReference type="Gene3D" id="1.10.238.10">
    <property type="entry name" value="EF-hand"/>
    <property type="match status" value="1"/>
</dbReference>
<dbReference type="InterPro" id="IPR011992">
    <property type="entry name" value="EF-hand-dom_pair"/>
</dbReference>
<dbReference type="InterPro" id="IPR018247">
    <property type="entry name" value="EF_Hand_1_Ca_BS"/>
</dbReference>
<dbReference type="Proteomes" id="UP000264605">
    <property type="component" value="Chromosome"/>
</dbReference>
<feature type="signal peptide" evidence="1">
    <location>
        <begin position="1"/>
        <end position="21"/>
    </location>
</feature>
<evidence type="ECO:0000259" key="2">
    <source>
        <dbReference type="PROSITE" id="PS50222"/>
    </source>
</evidence>
<proteinExistence type="predicted"/>
<feature type="domain" description="EF-hand" evidence="2">
    <location>
        <begin position="45"/>
        <end position="75"/>
    </location>
</feature>
<protein>
    <submittedName>
        <fullName evidence="3">EF-hand domain-containing protein</fullName>
    </submittedName>
</protein>
<dbReference type="AlphaFoldDB" id="A0AAD0RY55"/>
<evidence type="ECO:0000313" key="3">
    <source>
        <dbReference type="EMBL" id="AXV64467.1"/>
    </source>
</evidence>
<gene>
    <name evidence="3" type="ORF">D0907_03790</name>
</gene>
<dbReference type="KEGG" id="pdj:D0907_03790"/>
<evidence type="ECO:0000313" key="4">
    <source>
        <dbReference type="Proteomes" id="UP000264605"/>
    </source>
</evidence>
<dbReference type="Pfam" id="PF13202">
    <property type="entry name" value="EF-hand_5"/>
    <property type="match status" value="2"/>
</dbReference>
<organism evidence="3 4">
    <name type="scientific">Pseudoalteromonas lipolytica</name>
    <dbReference type="NCBI Taxonomy" id="570156"/>
    <lineage>
        <taxon>Bacteria</taxon>
        <taxon>Pseudomonadati</taxon>
        <taxon>Pseudomonadota</taxon>
        <taxon>Gammaproteobacteria</taxon>
        <taxon>Alteromonadales</taxon>
        <taxon>Pseudoalteromonadaceae</taxon>
        <taxon>Pseudoalteromonas</taxon>
    </lineage>
</organism>
<sequence>MKTMACISIMLASLVSISSYALDLNETFNELDKDSNGALSESEASEDALLHGNFSQIDSNEDGQISFPEFQSFIL</sequence>
<dbReference type="GO" id="GO:0005509">
    <property type="term" value="F:calcium ion binding"/>
    <property type="evidence" value="ECO:0007669"/>
    <property type="project" value="InterPro"/>
</dbReference>
<dbReference type="InterPro" id="IPR002048">
    <property type="entry name" value="EF_hand_dom"/>
</dbReference>
<feature type="chain" id="PRO_5042196203" evidence="1">
    <location>
        <begin position="22"/>
        <end position="75"/>
    </location>
</feature>
<dbReference type="SUPFAM" id="SSF47473">
    <property type="entry name" value="EF-hand"/>
    <property type="match status" value="1"/>
</dbReference>
<evidence type="ECO:0000256" key="1">
    <source>
        <dbReference type="SAM" id="SignalP"/>
    </source>
</evidence>
<dbReference type="EMBL" id="CP032090">
    <property type="protein sequence ID" value="AXV64467.1"/>
    <property type="molecule type" value="Genomic_DNA"/>
</dbReference>
<dbReference type="PROSITE" id="PS50222">
    <property type="entry name" value="EF_HAND_2"/>
    <property type="match status" value="1"/>
</dbReference>
<dbReference type="PROSITE" id="PS00018">
    <property type="entry name" value="EF_HAND_1"/>
    <property type="match status" value="1"/>
</dbReference>
<reference evidence="3 4" key="1">
    <citation type="submission" date="2018-08" db="EMBL/GenBank/DDBJ databases">
        <title>Draft genome sequence of Pseudoalteromonas donghaensis HJ51.</title>
        <authorList>
            <person name="Oh J."/>
            <person name="Roh D."/>
        </authorList>
    </citation>
    <scope>NUCLEOTIDE SEQUENCE [LARGE SCALE GENOMIC DNA]</scope>
    <source>
        <strain evidence="3 4">HJ51</strain>
    </source>
</reference>
<accession>A0AAD0RY55</accession>
<dbReference type="RefSeq" id="WP_118844038.1">
    <property type="nucleotide sequence ID" value="NZ_CP032090.1"/>
</dbReference>